<gene>
    <name evidence="1" type="ORF">GCM10011496_15210</name>
</gene>
<protein>
    <submittedName>
        <fullName evidence="1">Uncharacterized protein</fullName>
    </submittedName>
</protein>
<reference evidence="1" key="1">
    <citation type="journal article" date="2014" name="Int. J. Syst. Evol. Microbiol.">
        <title>Complete genome sequence of Corynebacterium casei LMG S-19264T (=DSM 44701T), isolated from a smear-ripened cheese.</title>
        <authorList>
            <consortium name="US DOE Joint Genome Institute (JGI-PGF)"/>
            <person name="Walter F."/>
            <person name="Albersmeier A."/>
            <person name="Kalinowski J."/>
            <person name="Ruckert C."/>
        </authorList>
    </citation>
    <scope>NUCLEOTIDE SEQUENCE</scope>
    <source>
        <strain evidence="1">CGMCC 1.15322</strain>
    </source>
</reference>
<dbReference type="EMBL" id="BMIG01000004">
    <property type="protein sequence ID" value="GGA95079.1"/>
    <property type="molecule type" value="Genomic_DNA"/>
</dbReference>
<dbReference type="AlphaFoldDB" id="A0A916SEF5"/>
<dbReference type="Proteomes" id="UP000620596">
    <property type="component" value="Unassembled WGS sequence"/>
</dbReference>
<proteinExistence type="predicted"/>
<sequence>MAREEHTDSTILRVQSEIAHLSEVLELLPYILGQAAFEIGGEIVNRLDLPLKAVQTNCLDLYTDGALPHGSILFEYRDAAIEEHFVELEFVKDYVAVQ</sequence>
<keyword evidence="2" id="KW-1185">Reference proteome</keyword>
<comment type="caution">
    <text evidence="1">The sequence shown here is derived from an EMBL/GenBank/DDBJ whole genome shotgun (WGS) entry which is preliminary data.</text>
</comment>
<name>A0A916SEF5_9BURK</name>
<accession>A0A916SEF5</accession>
<reference evidence="1" key="2">
    <citation type="submission" date="2020-09" db="EMBL/GenBank/DDBJ databases">
        <authorList>
            <person name="Sun Q."/>
            <person name="Zhou Y."/>
        </authorList>
    </citation>
    <scope>NUCLEOTIDE SEQUENCE</scope>
    <source>
        <strain evidence="1">CGMCC 1.15322</strain>
    </source>
</reference>
<organism evidence="1 2">
    <name type="scientific">Polaromonas eurypsychrophila</name>
    <dbReference type="NCBI Taxonomy" id="1614635"/>
    <lineage>
        <taxon>Bacteria</taxon>
        <taxon>Pseudomonadati</taxon>
        <taxon>Pseudomonadota</taxon>
        <taxon>Betaproteobacteria</taxon>
        <taxon>Burkholderiales</taxon>
        <taxon>Comamonadaceae</taxon>
        <taxon>Polaromonas</taxon>
    </lineage>
</organism>
<evidence type="ECO:0000313" key="1">
    <source>
        <dbReference type="EMBL" id="GGA95079.1"/>
    </source>
</evidence>
<evidence type="ECO:0000313" key="2">
    <source>
        <dbReference type="Proteomes" id="UP000620596"/>
    </source>
</evidence>